<reference evidence="2 3" key="1">
    <citation type="submission" date="2014-03" db="EMBL/GenBank/DDBJ databases">
        <title>Genomics of Bifidobacteria.</title>
        <authorList>
            <person name="Ventura M."/>
            <person name="Milani C."/>
            <person name="Lugli G.A."/>
        </authorList>
    </citation>
    <scope>NUCLEOTIDE SEQUENCE [LARGE SCALE GENOMIC DNA]</scope>
    <source>
        <strain evidence="2 3">LMG 21811</strain>
    </source>
</reference>
<keyword evidence="3" id="KW-1185">Reference proteome</keyword>
<evidence type="ECO:0000313" key="3">
    <source>
        <dbReference type="Proteomes" id="UP000029078"/>
    </source>
</evidence>
<evidence type="ECO:0000313" key="2">
    <source>
        <dbReference type="EMBL" id="KFI88228.1"/>
    </source>
</evidence>
<comment type="caution">
    <text evidence="2">The sequence shown here is derived from an EMBL/GenBank/DDBJ whole genome shotgun (WGS) entry which is preliminary data.</text>
</comment>
<keyword evidence="1" id="KW-0812">Transmembrane</keyword>
<dbReference type="RefSeq" id="WP_026647114.1">
    <property type="nucleotide sequence ID" value="NZ_JGZL01000010.1"/>
</dbReference>
<accession>A0A087CY78</accession>
<keyword evidence="1" id="KW-0472">Membrane</keyword>
<keyword evidence="1" id="KW-1133">Transmembrane helix</keyword>
<protein>
    <submittedName>
        <fullName evidence="2">Uncharacterized protein</fullName>
    </submittedName>
</protein>
<name>A0A087CY78_BIFRU</name>
<proteinExistence type="predicted"/>
<dbReference type="EMBL" id="JGZL01000010">
    <property type="protein sequence ID" value="KFI88228.1"/>
    <property type="molecule type" value="Genomic_DNA"/>
</dbReference>
<feature type="transmembrane region" description="Helical" evidence="1">
    <location>
        <begin position="80"/>
        <end position="107"/>
    </location>
</feature>
<sequence length="114" mass="12240">MSIDTQAYLFVHFIGEERNPTDEQLYFAPSGNRQRGHREIGIDDIAVIPRAGHSCHVGGSGIEIGGANGVADCLRLFRDWLVGLVVGVVLLARLVVVPVFLGAAAALKLCRTTN</sequence>
<dbReference type="Proteomes" id="UP000029078">
    <property type="component" value="Unassembled WGS sequence"/>
</dbReference>
<evidence type="ECO:0000256" key="1">
    <source>
        <dbReference type="SAM" id="Phobius"/>
    </source>
</evidence>
<gene>
    <name evidence="2" type="ORF">BRUM_1644</name>
</gene>
<dbReference type="AlphaFoldDB" id="A0A087CY78"/>
<organism evidence="2 3">
    <name type="scientific">Bifidobacterium ruminantium</name>
    <dbReference type="NCBI Taxonomy" id="78346"/>
    <lineage>
        <taxon>Bacteria</taxon>
        <taxon>Bacillati</taxon>
        <taxon>Actinomycetota</taxon>
        <taxon>Actinomycetes</taxon>
        <taxon>Bifidobacteriales</taxon>
        <taxon>Bifidobacteriaceae</taxon>
        <taxon>Bifidobacterium</taxon>
    </lineage>
</organism>